<feature type="compositionally biased region" description="Polar residues" evidence="1">
    <location>
        <begin position="34"/>
        <end position="45"/>
    </location>
</feature>
<feature type="region of interest" description="Disordered" evidence="1">
    <location>
        <begin position="34"/>
        <end position="63"/>
    </location>
</feature>
<sequence length="63" mass="7096">MWRRSENDETEGWLRRFDSSLFLSWEGLEESTSCSQTLVPPTQTLGRECRGQESGDGLIDGGT</sequence>
<gene>
    <name evidence="2" type="ORF">CGLO_13937</name>
</gene>
<accession>T0LFE0</accession>
<dbReference type="AlphaFoldDB" id="T0LFE0"/>
<dbReference type="Proteomes" id="UP000015530">
    <property type="component" value="Unassembled WGS sequence"/>
</dbReference>
<evidence type="ECO:0000313" key="2">
    <source>
        <dbReference type="EMBL" id="EQB46975.1"/>
    </source>
</evidence>
<protein>
    <submittedName>
        <fullName evidence="2">Uncharacterized protein</fullName>
    </submittedName>
</protein>
<reference evidence="3" key="1">
    <citation type="journal article" date="2013" name="Mol. Plant Microbe Interact.">
        <title>Global aspects of pacC regulation of pathogenicity genes in Colletotrichum gloeosporioides as revealed by transcriptome analysis.</title>
        <authorList>
            <person name="Alkan N."/>
            <person name="Meng X."/>
            <person name="Friedlander G."/>
            <person name="Reuveni E."/>
            <person name="Sukno S."/>
            <person name="Sherman A."/>
            <person name="Thon M."/>
            <person name="Fluhr R."/>
            <person name="Prusky D."/>
        </authorList>
    </citation>
    <scope>NUCLEOTIDE SEQUENCE [LARGE SCALE GENOMIC DNA]</scope>
    <source>
        <strain evidence="3">Cg-14</strain>
    </source>
</reference>
<evidence type="ECO:0000256" key="1">
    <source>
        <dbReference type="SAM" id="MobiDB-lite"/>
    </source>
</evidence>
<proteinExistence type="predicted"/>
<name>T0LFE0_COLGC</name>
<comment type="caution">
    <text evidence="2">The sequence shown here is derived from an EMBL/GenBank/DDBJ whole genome shotgun (WGS) entry which is preliminary data.</text>
</comment>
<evidence type="ECO:0000313" key="3">
    <source>
        <dbReference type="Proteomes" id="UP000015530"/>
    </source>
</evidence>
<dbReference type="HOGENOM" id="CLU_2885638_0_0_1"/>
<dbReference type="EMBL" id="AMYD01003173">
    <property type="protein sequence ID" value="EQB46975.1"/>
    <property type="molecule type" value="Genomic_DNA"/>
</dbReference>
<organism evidence="2 3">
    <name type="scientific">Colletotrichum gloeosporioides (strain Cg-14)</name>
    <name type="common">Anthracnose fungus</name>
    <name type="synonym">Glomerella cingulata</name>
    <dbReference type="NCBI Taxonomy" id="1237896"/>
    <lineage>
        <taxon>Eukaryota</taxon>
        <taxon>Fungi</taxon>
        <taxon>Dikarya</taxon>
        <taxon>Ascomycota</taxon>
        <taxon>Pezizomycotina</taxon>
        <taxon>Sordariomycetes</taxon>
        <taxon>Hypocreomycetidae</taxon>
        <taxon>Glomerellales</taxon>
        <taxon>Glomerellaceae</taxon>
        <taxon>Colletotrichum</taxon>
        <taxon>Colletotrichum gloeosporioides species complex</taxon>
    </lineage>
</organism>